<comment type="caution">
    <text evidence="2">The sequence shown here is derived from an EMBL/GenBank/DDBJ whole genome shotgun (WGS) entry which is preliminary data.</text>
</comment>
<organism evidence="2 3">
    <name type="scientific">Phaeospirillum tilakii</name>
    <dbReference type="NCBI Taxonomy" id="741673"/>
    <lineage>
        <taxon>Bacteria</taxon>
        <taxon>Pseudomonadati</taxon>
        <taxon>Pseudomonadota</taxon>
        <taxon>Alphaproteobacteria</taxon>
        <taxon>Rhodospirillales</taxon>
        <taxon>Rhodospirillaceae</taxon>
        <taxon>Phaeospirillum</taxon>
    </lineage>
</organism>
<accession>A0ABW5CAL1</accession>
<protein>
    <submittedName>
        <fullName evidence="2">Phage tail protein</fullName>
    </submittedName>
</protein>
<keyword evidence="3" id="KW-1185">Reference proteome</keyword>
<gene>
    <name evidence="2" type="ORF">ACFSNB_04550</name>
</gene>
<dbReference type="SUPFAM" id="SSF88874">
    <property type="entry name" value="Receptor-binding domain of short tail fibre protein gp12"/>
    <property type="match status" value="1"/>
</dbReference>
<feature type="domain" description="Phage tail collar" evidence="1">
    <location>
        <begin position="7"/>
        <end position="62"/>
    </location>
</feature>
<dbReference type="Gene3D" id="3.90.1340.10">
    <property type="entry name" value="Phage tail collar domain"/>
    <property type="match status" value="1"/>
</dbReference>
<dbReference type="Proteomes" id="UP001597296">
    <property type="component" value="Unassembled WGS sequence"/>
</dbReference>
<dbReference type="Pfam" id="PF07484">
    <property type="entry name" value="Collar"/>
    <property type="match status" value="1"/>
</dbReference>
<dbReference type="RefSeq" id="WP_377314852.1">
    <property type="nucleotide sequence ID" value="NZ_JBHUIY010000006.1"/>
</dbReference>
<evidence type="ECO:0000313" key="3">
    <source>
        <dbReference type="Proteomes" id="UP001597296"/>
    </source>
</evidence>
<dbReference type="EMBL" id="JBHUIY010000006">
    <property type="protein sequence ID" value="MFD2233068.1"/>
    <property type="molecule type" value="Genomic_DNA"/>
</dbReference>
<sequence length="176" mass="18274">MAEPFLGEVKLFGFGRIPRGWAPCDGSLLQIRYFQALFSLIGTTYGGDGKTTFGVPDLRGRVAIGASSTSPSDPTHLGAASGQEGVVLVANNIPAHNHHFMVSVNAGNATGVADAVYASPQTPSPENLYGPPSTPMVTIGANSLQSAGGSAPHQNMQPYTVLTYCIAVQGVYPTRP</sequence>
<reference evidence="3" key="1">
    <citation type="journal article" date="2019" name="Int. J. Syst. Evol. Microbiol.">
        <title>The Global Catalogue of Microorganisms (GCM) 10K type strain sequencing project: providing services to taxonomists for standard genome sequencing and annotation.</title>
        <authorList>
            <consortium name="The Broad Institute Genomics Platform"/>
            <consortium name="The Broad Institute Genome Sequencing Center for Infectious Disease"/>
            <person name="Wu L."/>
            <person name="Ma J."/>
        </authorList>
    </citation>
    <scope>NUCLEOTIDE SEQUENCE [LARGE SCALE GENOMIC DNA]</scope>
    <source>
        <strain evidence="3">KCTC 15012</strain>
    </source>
</reference>
<dbReference type="InterPro" id="IPR037053">
    <property type="entry name" value="Phage_tail_collar_dom_sf"/>
</dbReference>
<evidence type="ECO:0000313" key="2">
    <source>
        <dbReference type="EMBL" id="MFD2233068.1"/>
    </source>
</evidence>
<proteinExistence type="predicted"/>
<evidence type="ECO:0000259" key="1">
    <source>
        <dbReference type="Pfam" id="PF07484"/>
    </source>
</evidence>
<dbReference type="InterPro" id="IPR011083">
    <property type="entry name" value="Phage_tail_collar_dom"/>
</dbReference>
<name>A0ABW5CAL1_9PROT</name>